<name>A0ABR2BUB4_9ROSI</name>
<dbReference type="EMBL" id="JBBPBM010000083">
    <property type="protein sequence ID" value="KAK8510726.1"/>
    <property type="molecule type" value="Genomic_DNA"/>
</dbReference>
<proteinExistence type="predicted"/>
<dbReference type="Proteomes" id="UP001472677">
    <property type="component" value="Unassembled WGS sequence"/>
</dbReference>
<comment type="caution">
    <text evidence="1">The sequence shown here is derived from an EMBL/GenBank/DDBJ whole genome shotgun (WGS) entry which is preliminary data.</text>
</comment>
<evidence type="ECO:0000313" key="2">
    <source>
        <dbReference type="Proteomes" id="UP001472677"/>
    </source>
</evidence>
<keyword evidence="2" id="KW-1185">Reference proteome</keyword>
<evidence type="ECO:0000313" key="1">
    <source>
        <dbReference type="EMBL" id="KAK8510726.1"/>
    </source>
</evidence>
<accession>A0ABR2BUB4</accession>
<gene>
    <name evidence="1" type="ORF">V6N12_067176</name>
</gene>
<organism evidence="1 2">
    <name type="scientific">Hibiscus sabdariffa</name>
    <name type="common">roselle</name>
    <dbReference type="NCBI Taxonomy" id="183260"/>
    <lineage>
        <taxon>Eukaryota</taxon>
        <taxon>Viridiplantae</taxon>
        <taxon>Streptophyta</taxon>
        <taxon>Embryophyta</taxon>
        <taxon>Tracheophyta</taxon>
        <taxon>Spermatophyta</taxon>
        <taxon>Magnoliopsida</taxon>
        <taxon>eudicotyledons</taxon>
        <taxon>Gunneridae</taxon>
        <taxon>Pentapetalae</taxon>
        <taxon>rosids</taxon>
        <taxon>malvids</taxon>
        <taxon>Malvales</taxon>
        <taxon>Malvaceae</taxon>
        <taxon>Malvoideae</taxon>
        <taxon>Hibiscus</taxon>
    </lineage>
</organism>
<sequence>MAKDTVVSHAFASVMNGSATEIWGRRPFTMMDNQMGIWEIVQCFKLSIMALNEGYGIYAQKISWFLAYHNAQYVSTNLCLPRASICM</sequence>
<reference evidence="1 2" key="1">
    <citation type="journal article" date="2024" name="G3 (Bethesda)">
        <title>Genome assembly of Hibiscus sabdariffa L. provides insights into metabolisms of medicinal natural products.</title>
        <authorList>
            <person name="Kim T."/>
        </authorList>
    </citation>
    <scope>NUCLEOTIDE SEQUENCE [LARGE SCALE GENOMIC DNA]</scope>
    <source>
        <strain evidence="1">TK-2024</strain>
        <tissue evidence="1">Old leaves</tissue>
    </source>
</reference>
<protein>
    <submittedName>
        <fullName evidence="1">Uncharacterized protein</fullName>
    </submittedName>
</protein>